<protein>
    <submittedName>
        <fullName evidence="1">17000_t:CDS:1</fullName>
    </submittedName>
</protein>
<reference evidence="1" key="1">
    <citation type="submission" date="2021-06" db="EMBL/GenBank/DDBJ databases">
        <authorList>
            <person name="Kallberg Y."/>
            <person name="Tangrot J."/>
            <person name="Rosling A."/>
        </authorList>
    </citation>
    <scope>NUCLEOTIDE SEQUENCE</scope>
    <source>
        <strain evidence="1">CL551</strain>
    </source>
</reference>
<organism evidence="1 2">
    <name type="scientific">Acaulospora morrowiae</name>
    <dbReference type="NCBI Taxonomy" id="94023"/>
    <lineage>
        <taxon>Eukaryota</taxon>
        <taxon>Fungi</taxon>
        <taxon>Fungi incertae sedis</taxon>
        <taxon>Mucoromycota</taxon>
        <taxon>Glomeromycotina</taxon>
        <taxon>Glomeromycetes</taxon>
        <taxon>Diversisporales</taxon>
        <taxon>Acaulosporaceae</taxon>
        <taxon>Acaulospora</taxon>
    </lineage>
</organism>
<accession>A0A9N9HET4</accession>
<evidence type="ECO:0000313" key="2">
    <source>
        <dbReference type="Proteomes" id="UP000789342"/>
    </source>
</evidence>
<sequence>MNICQHPGHKKITDRSLHSLWDKGFFVKKTYLPNSPPPSDDGSCSSDLGYEEGIVGDCYTYESPDHIPSTCTDGLAVYTTEHSNYPIFSLHPAAYLEGSAGNGIIV</sequence>
<gene>
    <name evidence="1" type="ORF">AMORRO_LOCUS11345</name>
</gene>
<proteinExistence type="predicted"/>
<evidence type="ECO:0000313" key="1">
    <source>
        <dbReference type="EMBL" id="CAG8683220.1"/>
    </source>
</evidence>
<dbReference type="AlphaFoldDB" id="A0A9N9HET4"/>
<dbReference type="EMBL" id="CAJVPV010014202">
    <property type="protein sequence ID" value="CAG8683220.1"/>
    <property type="molecule type" value="Genomic_DNA"/>
</dbReference>
<dbReference type="Proteomes" id="UP000789342">
    <property type="component" value="Unassembled WGS sequence"/>
</dbReference>
<comment type="caution">
    <text evidence="1">The sequence shown here is derived from an EMBL/GenBank/DDBJ whole genome shotgun (WGS) entry which is preliminary data.</text>
</comment>
<name>A0A9N9HET4_9GLOM</name>
<keyword evidence="2" id="KW-1185">Reference proteome</keyword>